<protein>
    <submittedName>
        <fullName evidence="2">Transcriptional regulator, CopG family protein</fullName>
    </submittedName>
</protein>
<dbReference type="GO" id="GO:0006355">
    <property type="term" value="P:regulation of DNA-templated transcription"/>
    <property type="evidence" value="ECO:0007669"/>
    <property type="project" value="InterPro"/>
</dbReference>
<evidence type="ECO:0000313" key="2">
    <source>
        <dbReference type="EMBL" id="EOA02398.1"/>
    </source>
</evidence>
<reference evidence="2 3" key="1">
    <citation type="journal article" date="2013" name="Front. Microbiol.">
        <title>The genome of the endophytic bacterium H. frisingense GSF30(T) identifies diverse strategies in the Herbaspirillum genus to interact with plants.</title>
        <authorList>
            <person name="Straub D."/>
            <person name="Rothballer M."/>
            <person name="Hartmann A."/>
            <person name="Ludewig U."/>
        </authorList>
    </citation>
    <scope>NUCLEOTIDE SEQUENCE [LARGE SCALE GENOMIC DNA]</scope>
    <source>
        <strain evidence="2 3">GSF30</strain>
    </source>
</reference>
<dbReference type="Proteomes" id="UP000006772">
    <property type="component" value="Unassembled WGS sequence"/>
</dbReference>
<comment type="caution">
    <text evidence="2">The sequence shown here is derived from an EMBL/GenBank/DDBJ whole genome shotgun (WGS) entry which is preliminary data.</text>
</comment>
<dbReference type="InterPro" id="IPR002145">
    <property type="entry name" value="CopG"/>
</dbReference>
<dbReference type="RefSeq" id="WP_006465343.1">
    <property type="nucleotide sequence ID" value="NZ_AEEC02000051.1"/>
</dbReference>
<dbReference type="Pfam" id="PF01402">
    <property type="entry name" value="RHH_1"/>
    <property type="match status" value="1"/>
</dbReference>
<proteinExistence type="predicted"/>
<dbReference type="AlphaFoldDB" id="A0AAI9IAH6"/>
<dbReference type="Gene3D" id="1.10.1220.10">
    <property type="entry name" value="Met repressor-like"/>
    <property type="match status" value="1"/>
</dbReference>
<dbReference type="EMBL" id="AEEC02000051">
    <property type="protein sequence ID" value="EOA02398.1"/>
    <property type="molecule type" value="Genomic_DNA"/>
</dbReference>
<evidence type="ECO:0000259" key="1">
    <source>
        <dbReference type="Pfam" id="PF01402"/>
    </source>
</evidence>
<accession>A0AAI9IAH6</accession>
<dbReference type="InterPro" id="IPR013321">
    <property type="entry name" value="Arc_rbn_hlx_hlx"/>
</dbReference>
<feature type="domain" description="Ribbon-helix-helix protein CopG" evidence="1">
    <location>
        <begin position="3"/>
        <end position="41"/>
    </location>
</feature>
<evidence type="ECO:0000313" key="3">
    <source>
        <dbReference type="Proteomes" id="UP000006772"/>
    </source>
</evidence>
<gene>
    <name evidence="2" type="ORF">HFRIS_022708</name>
</gene>
<name>A0AAI9IAH6_9BURK</name>
<sequence length="72" mass="8315">MSRILVDIPDSQLAELTQIVDSQQRPRAVVIREAIAAYIAQHKPEHDAEVFGLWKKKKVDGLAYQKELRSEW</sequence>
<organism evidence="2 3">
    <name type="scientific">Herbaspirillum frisingense GSF30</name>
    <dbReference type="NCBI Taxonomy" id="864073"/>
    <lineage>
        <taxon>Bacteria</taxon>
        <taxon>Pseudomonadati</taxon>
        <taxon>Pseudomonadota</taxon>
        <taxon>Betaproteobacteria</taxon>
        <taxon>Burkholderiales</taxon>
        <taxon>Oxalobacteraceae</taxon>
        <taxon>Herbaspirillum</taxon>
    </lineage>
</organism>